<keyword evidence="14" id="KW-1185">Reference proteome</keyword>
<dbReference type="RefSeq" id="WP_156227434.1">
    <property type="nucleotide sequence ID" value="NZ_CP046415.1"/>
</dbReference>
<evidence type="ECO:0000256" key="8">
    <source>
        <dbReference type="ARBA" id="ARBA00022989"/>
    </source>
</evidence>
<feature type="domain" description="TonB C-terminal" evidence="12">
    <location>
        <begin position="158"/>
        <end position="255"/>
    </location>
</feature>
<evidence type="ECO:0000256" key="10">
    <source>
        <dbReference type="SAM" id="MobiDB-lite"/>
    </source>
</evidence>
<name>A0A6I6CZV3_9GAMM</name>
<protein>
    <submittedName>
        <fullName evidence="13">TonB family protein</fullName>
    </submittedName>
</protein>
<dbReference type="KEGG" id="ghl:GM160_00860"/>
<dbReference type="PANTHER" id="PTHR33446:SF11">
    <property type="entry name" value="TONB3"/>
    <property type="match status" value="1"/>
</dbReference>
<keyword evidence="4" id="KW-1003">Cell membrane</keyword>
<organism evidence="13 14">
    <name type="scientific">Guyparkeria halophila</name>
    <dbReference type="NCBI Taxonomy" id="47960"/>
    <lineage>
        <taxon>Bacteria</taxon>
        <taxon>Pseudomonadati</taxon>
        <taxon>Pseudomonadota</taxon>
        <taxon>Gammaproteobacteria</taxon>
        <taxon>Chromatiales</taxon>
        <taxon>Thioalkalibacteraceae</taxon>
        <taxon>Guyparkeria</taxon>
    </lineage>
</organism>
<evidence type="ECO:0000256" key="7">
    <source>
        <dbReference type="ARBA" id="ARBA00022927"/>
    </source>
</evidence>
<evidence type="ECO:0000256" key="11">
    <source>
        <dbReference type="SAM" id="Phobius"/>
    </source>
</evidence>
<dbReference type="Proteomes" id="UP000427716">
    <property type="component" value="Chromosome"/>
</dbReference>
<dbReference type="PROSITE" id="PS52015">
    <property type="entry name" value="TONB_CTD"/>
    <property type="match status" value="1"/>
</dbReference>
<dbReference type="GO" id="GO:0031992">
    <property type="term" value="F:energy transducer activity"/>
    <property type="evidence" value="ECO:0007669"/>
    <property type="project" value="TreeGrafter"/>
</dbReference>
<feature type="transmembrane region" description="Helical" evidence="11">
    <location>
        <begin position="25"/>
        <end position="43"/>
    </location>
</feature>
<evidence type="ECO:0000256" key="2">
    <source>
        <dbReference type="ARBA" id="ARBA00006555"/>
    </source>
</evidence>
<evidence type="ECO:0000313" key="13">
    <source>
        <dbReference type="EMBL" id="QGT77545.1"/>
    </source>
</evidence>
<dbReference type="InterPro" id="IPR037682">
    <property type="entry name" value="TonB_C"/>
</dbReference>
<dbReference type="SUPFAM" id="SSF74653">
    <property type="entry name" value="TolA/TonB C-terminal domain"/>
    <property type="match status" value="1"/>
</dbReference>
<keyword evidence="7" id="KW-0653">Protein transport</keyword>
<dbReference type="Pfam" id="PF03544">
    <property type="entry name" value="TonB_C"/>
    <property type="match status" value="1"/>
</dbReference>
<dbReference type="EMBL" id="CP046415">
    <property type="protein sequence ID" value="QGT77545.1"/>
    <property type="molecule type" value="Genomic_DNA"/>
</dbReference>
<keyword evidence="3" id="KW-0813">Transport</keyword>
<evidence type="ECO:0000256" key="6">
    <source>
        <dbReference type="ARBA" id="ARBA00022692"/>
    </source>
</evidence>
<keyword evidence="6 11" id="KW-0812">Transmembrane</keyword>
<dbReference type="GO" id="GO:0055085">
    <property type="term" value="P:transmembrane transport"/>
    <property type="evidence" value="ECO:0007669"/>
    <property type="project" value="InterPro"/>
</dbReference>
<evidence type="ECO:0000256" key="9">
    <source>
        <dbReference type="ARBA" id="ARBA00023136"/>
    </source>
</evidence>
<comment type="similarity">
    <text evidence="2">Belongs to the TonB family.</text>
</comment>
<evidence type="ECO:0000313" key="14">
    <source>
        <dbReference type="Proteomes" id="UP000427716"/>
    </source>
</evidence>
<sequence>MATTREPQAPPQGPTDRAALGSSKVFPVAIGLAILAHLVLLAVEITRPEVERRPMIEITLDAPEADRSLDAGRETDEINRELPADPMLAGQRGPASPTETLKEEGQGPQQEGAWAASDTPRRLSTQDQIDQLYEQVNAALRTGYATSRTQSGPAGRYLARWKRQVEAYGNQNYPDALVQQNLSGQVILEVTIGKKGHVLNLAIRRSSGNPVLDNAARNLLQAAAPYPAFPDELAAKHDRLVITRTWVFTSDRRLLDQGNSARFDDVSAGPPRAPDARRSPP</sequence>
<evidence type="ECO:0000256" key="1">
    <source>
        <dbReference type="ARBA" id="ARBA00004383"/>
    </source>
</evidence>
<gene>
    <name evidence="13" type="ORF">GM160_00860</name>
</gene>
<keyword evidence="5" id="KW-0997">Cell inner membrane</keyword>
<evidence type="ECO:0000259" key="12">
    <source>
        <dbReference type="PROSITE" id="PS52015"/>
    </source>
</evidence>
<feature type="region of interest" description="Disordered" evidence="10">
    <location>
        <begin position="79"/>
        <end position="121"/>
    </location>
</feature>
<dbReference type="GO" id="GO:0098797">
    <property type="term" value="C:plasma membrane protein complex"/>
    <property type="evidence" value="ECO:0007669"/>
    <property type="project" value="TreeGrafter"/>
</dbReference>
<reference evidence="13 14" key="1">
    <citation type="submission" date="2019-11" db="EMBL/GenBank/DDBJ databases">
        <authorList>
            <person name="Zhang J."/>
            <person name="Sun C."/>
        </authorList>
    </citation>
    <scope>NUCLEOTIDE SEQUENCE [LARGE SCALE GENOMIC DNA]</scope>
    <source>
        <strain evidence="14">sp2</strain>
    </source>
</reference>
<dbReference type="Gene3D" id="3.30.1150.10">
    <property type="match status" value="1"/>
</dbReference>
<accession>A0A6I6CZV3</accession>
<keyword evidence="8 11" id="KW-1133">Transmembrane helix</keyword>
<dbReference type="InterPro" id="IPR051045">
    <property type="entry name" value="TonB-dependent_transducer"/>
</dbReference>
<dbReference type="NCBIfam" id="TIGR01352">
    <property type="entry name" value="tonB_Cterm"/>
    <property type="match status" value="1"/>
</dbReference>
<evidence type="ECO:0000256" key="4">
    <source>
        <dbReference type="ARBA" id="ARBA00022475"/>
    </source>
</evidence>
<dbReference type="GO" id="GO:0015031">
    <property type="term" value="P:protein transport"/>
    <property type="evidence" value="ECO:0007669"/>
    <property type="project" value="UniProtKB-KW"/>
</dbReference>
<proteinExistence type="inferred from homology"/>
<dbReference type="PANTHER" id="PTHR33446">
    <property type="entry name" value="PROTEIN TONB-RELATED"/>
    <property type="match status" value="1"/>
</dbReference>
<keyword evidence="9 11" id="KW-0472">Membrane</keyword>
<dbReference type="InterPro" id="IPR006260">
    <property type="entry name" value="TonB/TolA_C"/>
</dbReference>
<evidence type="ECO:0000256" key="5">
    <source>
        <dbReference type="ARBA" id="ARBA00022519"/>
    </source>
</evidence>
<dbReference type="AlphaFoldDB" id="A0A6I6CZV3"/>
<evidence type="ECO:0000256" key="3">
    <source>
        <dbReference type="ARBA" id="ARBA00022448"/>
    </source>
</evidence>
<comment type="subcellular location">
    <subcellularLocation>
        <location evidence="1">Cell inner membrane</location>
        <topology evidence="1">Single-pass membrane protein</topology>
        <orientation evidence="1">Periplasmic side</orientation>
    </subcellularLocation>
</comment>
<feature type="region of interest" description="Disordered" evidence="10">
    <location>
        <begin position="261"/>
        <end position="281"/>
    </location>
</feature>